<dbReference type="RefSeq" id="XP_007605035.1">
    <property type="nucleotide sequence ID" value="XM_007604973.1"/>
</dbReference>
<evidence type="ECO:0000259" key="5">
    <source>
        <dbReference type="Pfam" id="PF00705"/>
    </source>
</evidence>
<feature type="domain" description="Proliferating cell nuclear antigen PCNA N-terminal" evidence="5">
    <location>
        <begin position="19"/>
        <end position="129"/>
    </location>
</feature>
<dbReference type="Gene3D" id="3.70.10.10">
    <property type="match status" value="1"/>
</dbReference>
<dbReference type="Proteomes" id="UP000011082">
    <property type="component" value="Unassembled WGS sequence"/>
</dbReference>
<proteinExistence type="inferred from homology"/>
<dbReference type="EMBL" id="JH370145">
    <property type="protein sequence ID" value="ELA41349.1"/>
    <property type="molecule type" value="Genomic_DNA"/>
</dbReference>
<evidence type="ECO:0000256" key="2">
    <source>
        <dbReference type="ARBA" id="ARBA00023125"/>
    </source>
</evidence>
<dbReference type="PANTHER" id="PTHR11352">
    <property type="entry name" value="PROLIFERATING CELL NUCLEAR ANTIGEN"/>
    <property type="match status" value="1"/>
</dbReference>
<dbReference type="InterPro" id="IPR022648">
    <property type="entry name" value="Pr_cel_nuc_antig_N"/>
</dbReference>
<dbReference type="GO" id="GO:0003677">
    <property type="term" value="F:DNA binding"/>
    <property type="evidence" value="ECO:0007669"/>
    <property type="project" value="UniProtKB-KW"/>
</dbReference>
<dbReference type="GO" id="GO:0005634">
    <property type="term" value="C:nucleus"/>
    <property type="evidence" value="ECO:0007669"/>
    <property type="project" value="UniProtKB-SubCell"/>
</dbReference>
<keyword evidence="2 4" id="KW-0238">DNA-binding</keyword>
<protein>
    <recommendedName>
        <fullName evidence="3">DNA sliding clamp PCNA</fullName>
    </recommendedName>
</protein>
<dbReference type="HAMAP" id="MF_00317">
    <property type="entry name" value="DNApol_clamp_arch"/>
    <property type="match status" value="1"/>
</dbReference>
<dbReference type="HOGENOM" id="CLU_043978_3_0_1"/>
<sequence>MNSENSDSEKNIAYERLNAFRKVIESLADIVDKMEIKCSDSGLDIQVMDSMHVALADVHFSRETFTSYRCDRDVQLGIPIKHFLTVLRGIALEEKSLLRFSCEDEPQALKIEHILPNSQFEFDITLYQIGTESYSVPELEFDTKVRMPSEQFRNISRLIGSFGEYINFECEDKRLVVKQNGDLIKNNMSLKPNEETVFIDATAPVNLEIAMKYVNIVNKVSTLSSEVRVNLGNSTPVFFEVDIGSIGYIKFYIAPKAQN</sequence>
<dbReference type="InterPro" id="IPR046938">
    <property type="entry name" value="DNA_clamp_sf"/>
</dbReference>
<organism evidence="7 8">
    <name type="scientific">Vittaforma corneae (strain ATCC 50505)</name>
    <name type="common">Microsporidian parasite</name>
    <name type="synonym">Nosema corneum</name>
    <dbReference type="NCBI Taxonomy" id="993615"/>
    <lineage>
        <taxon>Eukaryota</taxon>
        <taxon>Fungi</taxon>
        <taxon>Fungi incertae sedis</taxon>
        <taxon>Microsporidia</taxon>
        <taxon>Nosematidae</taxon>
        <taxon>Vittaforma</taxon>
    </lineage>
</organism>
<dbReference type="FunCoup" id="L2GL33">
    <property type="interactions" value="273"/>
</dbReference>
<dbReference type="SUPFAM" id="SSF55979">
    <property type="entry name" value="DNA clamp"/>
    <property type="match status" value="2"/>
</dbReference>
<evidence type="ECO:0000256" key="4">
    <source>
        <dbReference type="RuleBase" id="RU003671"/>
    </source>
</evidence>
<dbReference type="GeneID" id="19882300"/>
<accession>L2GL33</accession>
<dbReference type="STRING" id="993615.L2GL33"/>
<evidence type="ECO:0000313" key="7">
    <source>
        <dbReference type="EMBL" id="ELA41349.1"/>
    </source>
</evidence>
<evidence type="ECO:0000256" key="1">
    <source>
        <dbReference type="ARBA" id="ARBA00010462"/>
    </source>
</evidence>
<keyword evidence="3" id="KW-0539">Nucleus</keyword>
<dbReference type="VEuPathDB" id="MicrosporidiaDB:VICG_01589"/>
<keyword evidence="8" id="KW-1185">Reference proteome</keyword>
<dbReference type="Pfam" id="PF00705">
    <property type="entry name" value="PCNA_N"/>
    <property type="match status" value="1"/>
</dbReference>
<dbReference type="InterPro" id="IPR022649">
    <property type="entry name" value="Pr_cel_nuc_antig_C"/>
</dbReference>
<name>L2GL33_VITCO</name>
<dbReference type="PRINTS" id="PR00339">
    <property type="entry name" value="PCNACYCLIN"/>
</dbReference>
<dbReference type="CDD" id="cd00577">
    <property type="entry name" value="PCNA"/>
    <property type="match status" value="1"/>
</dbReference>
<dbReference type="GO" id="GO:0006275">
    <property type="term" value="P:regulation of DNA replication"/>
    <property type="evidence" value="ECO:0007669"/>
    <property type="project" value="InterPro"/>
</dbReference>
<gene>
    <name evidence="7" type="ORF">VICG_01589</name>
</gene>
<comment type="function">
    <text evidence="3">This protein is an auxiliary protein of DNA polymerase delta and is involved in the control of eukaryotic DNA replication by increasing the polymerase's processivity during elongation of the leading strand.</text>
</comment>
<dbReference type="InterPro" id="IPR000730">
    <property type="entry name" value="Pr_cel_nuc_antig"/>
</dbReference>
<dbReference type="OrthoDB" id="534348at2759"/>
<dbReference type="InParanoid" id="L2GL33"/>
<dbReference type="NCBIfam" id="TIGR00590">
    <property type="entry name" value="pcna"/>
    <property type="match status" value="1"/>
</dbReference>
<evidence type="ECO:0000256" key="3">
    <source>
        <dbReference type="RuleBase" id="RU000641"/>
    </source>
</evidence>
<reference evidence="8" key="1">
    <citation type="submission" date="2011-05" db="EMBL/GenBank/DDBJ databases">
        <title>The genome sequence of Vittaforma corneae strain ATCC 50505.</title>
        <authorList>
            <consortium name="The Broad Institute Genome Sequencing Platform"/>
            <person name="Cuomo C."/>
            <person name="Didier E."/>
            <person name="Bowers L."/>
            <person name="Young S.K."/>
            <person name="Zeng Q."/>
            <person name="Gargeya S."/>
            <person name="Fitzgerald M."/>
            <person name="Haas B."/>
            <person name="Abouelleil A."/>
            <person name="Alvarado L."/>
            <person name="Arachchi H.M."/>
            <person name="Berlin A."/>
            <person name="Chapman S.B."/>
            <person name="Gearin G."/>
            <person name="Goldberg J."/>
            <person name="Griggs A."/>
            <person name="Gujja S."/>
            <person name="Hansen M."/>
            <person name="Heiman D."/>
            <person name="Howarth C."/>
            <person name="Larimer J."/>
            <person name="Lui A."/>
            <person name="MacDonald P.J.P."/>
            <person name="McCowen C."/>
            <person name="Montmayeur A."/>
            <person name="Murphy C."/>
            <person name="Neiman D."/>
            <person name="Pearson M."/>
            <person name="Priest M."/>
            <person name="Roberts A."/>
            <person name="Saif S."/>
            <person name="Shea T."/>
            <person name="Sisk P."/>
            <person name="Stolte C."/>
            <person name="Sykes S."/>
            <person name="Wortman J."/>
            <person name="Nusbaum C."/>
            <person name="Birren B."/>
        </authorList>
    </citation>
    <scope>NUCLEOTIDE SEQUENCE [LARGE SCALE GENOMIC DNA]</scope>
    <source>
        <strain evidence="8">ATCC 50505</strain>
    </source>
</reference>
<dbReference type="Pfam" id="PF02747">
    <property type="entry name" value="PCNA_C"/>
    <property type="match status" value="1"/>
</dbReference>
<comment type="similarity">
    <text evidence="1 4">Belongs to the PCNA family.</text>
</comment>
<keyword evidence="4" id="KW-0235">DNA replication</keyword>
<feature type="domain" description="Proliferating cell nuclear antigen PCNA C-terminal" evidence="6">
    <location>
        <begin position="136"/>
        <end position="256"/>
    </location>
</feature>
<dbReference type="GO" id="GO:0030337">
    <property type="term" value="F:DNA polymerase processivity factor activity"/>
    <property type="evidence" value="ECO:0007669"/>
    <property type="project" value="InterPro"/>
</dbReference>
<dbReference type="PANTHER" id="PTHR11352:SF0">
    <property type="entry name" value="PROLIFERATING CELL NUCLEAR ANTIGEN"/>
    <property type="match status" value="1"/>
</dbReference>
<dbReference type="GO" id="GO:0006272">
    <property type="term" value="P:leading strand elongation"/>
    <property type="evidence" value="ECO:0007669"/>
    <property type="project" value="TreeGrafter"/>
</dbReference>
<evidence type="ECO:0000313" key="8">
    <source>
        <dbReference type="Proteomes" id="UP000011082"/>
    </source>
</evidence>
<comment type="subcellular location">
    <subcellularLocation>
        <location evidence="3">Nucleus</location>
    </subcellularLocation>
</comment>
<evidence type="ECO:0000259" key="6">
    <source>
        <dbReference type="Pfam" id="PF02747"/>
    </source>
</evidence>
<dbReference type="AlphaFoldDB" id="L2GL33"/>